<evidence type="ECO:0000259" key="2">
    <source>
        <dbReference type="Pfam" id="PF07624"/>
    </source>
</evidence>
<evidence type="ECO:0000259" key="5">
    <source>
        <dbReference type="Pfam" id="PF07631"/>
    </source>
</evidence>
<dbReference type="Pfam" id="PF07624">
    <property type="entry name" value="PSD2"/>
    <property type="match status" value="1"/>
</dbReference>
<dbReference type="Pfam" id="PF07627">
    <property type="entry name" value="PSCyt3"/>
    <property type="match status" value="1"/>
</dbReference>
<evidence type="ECO:0000313" key="8">
    <source>
        <dbReference type="Proteomes" id="UP000549617"/>
    </source>
</evidence>
<dbReference type="InterPro" id="IPR013043">
    <property type="entry name" value="DUF1595"/>
</dbReference>
<reference evidence="7 8" key="1">
    <citation type="submission" date="2020-08" db="EMBL/GenBank/DDBJ databases">
        <title>Genomic Encyclopedia of Type Strains, Phase IV (KMG-IV): sequencing the most valuable type-strain genomes for metagenomic binning, comparative biology and taxonomic classification.</title>
        <authorList>
            <person name="Goeker M."/>
        </authorList>
    </citation>
    <scope>NUCLEOTIDE SEQUENCE [LARGE SCALE GENOMIC DNA]</scope>
    <source>
        <strain evidence="7 8">DSM 25079</strain>
    </source>
</reference>
<gene>
    <name evidence="7" type="ORF">FHS49_002380</name>
</gene>
<dbReference type="InterPro" id="IPR013039">
    <property type="entry name" value="DUF1588"/>
</dbReference>
<feature type="domain" description="DUF1585" evidence="2">
    <location>
        <begin position="479"/>
        <end position="545"/>
    </location>
</feature>
<keyword evidence="8" id="KW-1185">Reference proteome</keyword>
<protein>
    <recommendedName>
        <fullName evidence="9">DUF1592 domain-containing protein</fullName>
    </recommendedName>
</protein>
<evidence type="ECO:0000259" key="4">
    <source>
        <dbReference type="Pfam" id="PF07627"/>
    </source>
</evidence>
<dbReference type="RefSeq" id="WP_184018731.1">
    <property type="nucleotide sequence ID" value="NZ_JACIJC010000004.1"/>
</dbReference>
<organism evidence="7 8">
    <name type="scientific">Sphingobium boeckii</name>
    <dbReference type="NCBI Taxonomy" id="1082345"/>
    <lineage>
        <taxon>Bacteria</taxon>
        <taxon>Pseudomonadati</taxon>
        <taxon>Pseudomonadota</taxon>
        <taxon>Alphaproteobacteria</taxon>
        <taxon>Sphingomonadales</taxon>
        <taxon>Sphingomonadaceae</taxon>
        <taxon>Sphingobium</taxon>
    </lineage>
</organism>
<feature type="signal peptide" evidence="1">
    <location>
        <begin position="1"/>
        <end position="31"/>
    </location>
</feature>
<keyword evidence="1" id="KW-0732">Signal</keyword>
<dbReference type="EMBL" id="JACIJC010000004">
    <property type="protein sequence ID" value="MBB5686356.1"/>
    <property type="molecule type" value="Genomic_DNA"/>
</dbReference>
<feature type="domain" description="DUF1588" evidence="4">
    <location>
        <begin position="366"/>
        <end position="465"/>
    </location>
</feature>
<feature type="chain" id="PRO_5030880905" description="DUF1592 domain-containing protein" evidence="1">
    <location>
        <begin position="32"/>
        <end position="576"/>
    </location>
</feature>
<dbReference type="InterPro" id="IPR013036">
    <property type="entry name" value="DUF1587"/>
</dbReference>
<evidence type="ECO:0000259" key="3">
    <source>
        <dbReference type="Pfam" id="PF07626"/>
    </source>
</evidence>
<dbReference type="AlphaFoldDB" id="A0A7W9AJ07"/>
<evidence type="ECO:0000259" key="6">
    <source>
        <dbReference type="Pfam" id="PF07637"/>
    </source>
</evidence>
<feature type="domain" description="DUF1595" evidence="6">
    <location>
        <begin position="144"/>
        <end position="205"/>
    </location>
</feature>
<dbReference type="Pfam" id="PF07631">
    <property type="entry name" value="PSD4"/>
    <property type="match status" value="1"/>
</dbReference>
<feature type="domain" description="DUF1592" evidence="5">
    <location>
        <begin position="219"/>
        <end position="347"/>
    </location>
</feature>
<dbReference type="Pfam" id="PF07626">
    <property type="entry name" value="PSD3"/>
    <property type="match status" value="1"/>
</dbReference>
<sequence>MTVFVPKRPRLARVVGAVAVILGLASCAVDKAPQTATAEASFSLLGEPLGEIVALRRLTEDQYRNSIADIFGPDIKVAGRFEPIVRPAHELISTGAAASTISPAGLEQFDSMGRNIAAQVMSEPNRLQFMSCVPRDAAAPDPACAAKMLVPIGRYLFRRPLTEGEVASYVKMAGDAVANNGSFHGGLELALGAMLVSPQFLYVIESAEPDPDHAGGLRLDSYSRASRLSFLLWNTTPNEALLQAAASKRLMDDAGLAEMAQRMVQSSRLEDGVRAFFADMLLFEKFAEMAKDQIVYPRFNPDVAAALPEQMLRMIVDHLVTQKGDYRDLFTSRRTFINRALGPLYQVKVSASQGWVPYEFAPGDERSGLLGQAGFLALYSHSGRSSPTLRGRAIRELLLCQPVPNPPGNVNFTAVQDVNSKLMPTARMRLDAHNSDPVCAACHKITDPLGLPLEKFDGIGASRPNENGALINTYGMFEGADFLGNVGLGKAMASSPSTTECVAGRAFQYATGRAPDEEGSTTTAIEQNFATQGYRIQALFLRVATMPEAYRIAPTPPKESVVAMAARNSSTMGLYP</sequence>
<evidence type="ECO:0000313" key="7">
    <source>
        <dbReference type="EMBL" id="MBB5686356.1"/>
    </source>
</evidence>
<evidence type="ECO:0000256" key="1">
    <source>
        <dbReference type="SAM" id="SignalP"/>
    </source>
</evidence>
<accession>A0A7W9AJ07</accession>
<evidence type="ECO:0008006" key="9">
    <source>
        <dbReference type="Google" id="ProtNLM"/>
    </source>
</evidence>
<dbReference type="PROSITE" id="PS51257">
    <property type="entry name" value="PROKAR_LIPOPROTEIN"/>
    <property type="match status" value="1"/>
</dbReference>
<dbReference type="Pfam" id="PF07637">
    <property type="entry name" value="PSD5"/>
    <property type="match status" value="1"/>
</dbReference>
<dbReference type="InterPro" id="IPR011478">
    <property type="entry name" value="DUF1585"/>
</dbReference>
<comment type="caution">
    <text evidence="7">The sequence shown here is derived from an EMBL/GenBank/DDBJ whole genome shotgun (WGS) entry which is preliminary data.</text>
</comment>
<dbReference type="Proteomes" id="UP000549617">
    <property type="component" value="Unassembled WGS sequence"/>
</dbReference>
<feature type="domain" description="DUF1587" evidence="3">
    <location>
        <begin position="56"/>
        <end position="121"/>
    </location>
</feature>
<dbReference type="InterPro" id="IPR013042">
    <property type="entry name" value="DUF1592"/>
</dbReference>
<proteinExistence type="predicted"/>
<name>A0A7W9AJ07_9SPHN</name>